<evidence type="ECO:0000256" key="3">
    <source>
        <dbReference type="ARBA" id="ARBA00022532"/>
    </source>
</evidence>
<comment type="similarity">
    <text evidence="2 6 8">Belongs to the citrate synthase family.</text>
</comment>
<dbReference type="InterPro" id="IPR036969">
    <property type="entry name" value="Citrate_synthase_sf"/>
</dbReference>
<comment type="catalytic activity">
    <reaction evidence="5">
        <text>oxaloacetate + acetyl-CoA + H2O = citrate + CoA + H(+)</text>
        <dbReference type="Rhea" id="RHEA:16845"/>
        <dbReference type="ChEBI" id="CHEBI:15377"/>
        <dbReference type="ChEBI" id="CHEBI:15378"/>
        <dbReference type="ChEBI" id="CHEBI:16452"/>
        <dbReference type="ChEBI" id="CHEBI:16947"/>
        <dbReference type="ChEBI" id="CHEBI:57287"/>
        <dbReference type="ChEBI" id="CHEBI:57288"/>
        <dbReference type="EC" id="2.3.3.16"/>
    </reaction>
</comment>
<dbReference type="InterPro" id="IPR024176">
    <property type="entry name" value="Citrate_synthase_bac-typ"/>
</dbReference>
<gene>
    <name evidence="9" type="ordered locus">Kole_1230</name>
</gene>
<dbReference type="InterPro" id="IPR002020">
    <property type="entry name" value="Citrate_synthase"/>
</dbReference>
<dbReference type="InterPro" id="IPR019810">
    <property type="entry name" value="Citrate_synthase_AS"/>
</dbReference>
<dbReference type="KEGG" id="kol:Kole_1230"/>
<dbReference type="Gene3D" id="1.10.230.10">
    <property type="entry name" value="Cytochrome P450-Terp, domain 2"/>
    <property type="match status" value="1"/>
</dbReference>
<dbReference type="HOGENOM" id="CLU_025068_2_1_0"/>
<dbReference type="PRINTS" id="PR00143">
    <property type="entry name" value="CITRTSNTHASE"/>
</dbReference>
<reference evidence="9 10" key="1">
    <citation type="submission" date="2009-06" db="EMBL/GenBank/DDBJ databases">
        <title>Complete sequence of Thermotogales bacterium TBF 19.5.1.</title>
        <authorList>
            <consortium name="US DOE Joint Genome Institute"/>
            <person name="Lucas S."/>
            <person name="Copeland A."/>
            <person name="Lapidus A."/>
            <person name="Glavina del Rio T."/>
            <person name="Tice H."/>
            <person name="Bruce D."/>
            <person name="Goodwin L."/>
            <person name="Pitluck S."/>
            <person name="Chertkov O."/>
            <person name="Brettin T."/>
            <person name="Detter J.C."/>
            <person name="Han C."/>
            <person name="Schmutz J."/>
            <person name="Larimer F."/>
            <person name="Land M."/>
            <person name="Hauser L."/>
            <person name="Kyrpides N."/>
            <person name="Ovchinnikova G."/>
            <person name="Noll K."/>
        </authorList>
    </citation>
    <scope>NUCLEOTIDE SEQUENCE [LARGE SCALE GENOMIC DNA]</scope>
    <source>
        <strain evidence="10">ATCC BAA-1733 / DSM 21960 / TBF 19.5.1</strain>
    </source>
</reference>
<dbReference type="PIRSF" id="PIRSF001369">
    <property type="entry name" value="Citrate_synth"/>
    <property type="match status" value="1"/>
</dbReference>
<dbReference type="PANTHER" id="PTHR11739">
    <property type="entry name" value="CITRATE SYNTHASE"/>
    <property type="match status" value="1"/>
</dbReference>
<dbReference type="InterPro" id="IPR016143">
    <property type="entry name" value="Citrate_synth-like_sm_a-sub"/>
</dbReference>
<dbReference type="InterPro" id="IPR016142">
    <property type="entry name" value="Citrate_synth-like_lrg_a-sub"/>
</dbReference>
<protein>
    <recommendedName>
        <fullName evidence="6">Citrate synthase</fullName>
    </recommendedName>
</protein>
<evidence type="ECO:0000256" key="1">
    <source>
        <dbReference type="ARBA" id="ARBA00005163"/>
    </source>
</evidence>
<proteinExistence type="inferred from homology"/>
<feature type="active site" evidence="7">
    <location>
        <position position="261"/>
    </location>
</feature>
<reference evidence="9 10" key="2">
    <citation type="journal article" date="2011" name="J. Bacteriol.">
        <title>Genome Sequence of Kosmotoga olearia Strain TBF 19.5.1, a Thermophilic Bacterium with a Wide Growth Temperature Range, Isolated from the Troll B Oil Platform in the North Sea.</title>
        <authorList>
            <person name="Swithers K.S."/>
            <person name="Dipippo J.L."/>
            <person name="Bruce D.C."/>
            <person name="Detter C."/>
            <person name="Tapia R."/>
            <person name="Han S."/>
            <person name="Goodwin L.A."/>
            <person name="Han J."/>
            <person name="Woyke T."/>
            <person name="Pitluck S."/>
            <person name="Pennacchio L."/>
            <person name="Nolan M."/>
            <person name="Mikhailova N."/>
            <person name="Land M.L."/>
            <person name="Nesbo C.L."/>
            <person name="Gogarten J.P."/>
            <person name="Noll K.M."/>
        </authorList>
    </citation>
    <scope>NUCLEOTIDE SEQUENCE [LARGE SCALE GENOMIC DNA]</scope>
    <source>
        <strain evidence="10">ATCC BAA-1733 / DSM 21960 / TBF 19.5.1</strain>
    </source>
</reference>
<accession>C5CJ11</accession>
<keyword evidence="9" id="KW-0012">Acyltransferase</keyword>
<dbReference type="PANTHER" id="PTHR11739:SF4">
    <property type="entry name" value="CITRATE SYNTHASE, PEROXISOMAL"/>
    <property type="match status" value="1"/>
</dbReference>
<dbReference type="OrthoDB" id="9800864at2"/>
<comment type="pathway">
    <text evidence="1">Carbohydrate metabolism; tricarboxylic acid cycle.</text>
</comment>
<dbReference type="GO" id="GO:0006099">
    <property type="term" value="P:tricarboxylic acid cycle"/>
    <property type="evidence" value="ECO:0007669"/>
    <property type="project" value="UniProtKB-UniPathway"/>
</dbReference>
<dbReference type="GO" id="GO:0036440">
    <property type="term" value="F:citrate synthase activity"/>
    <property type="evidence" value="ECO:0007669"/>
    <property type="project" value="UniProtKB-EC"/>
</dbReference>
<evidence type="ECO:0000256" key="5">
    <source>
        <dbReference type="ARBA" id="ARBA00049288"/>
    </source>
</evidence>
<evidence type="ECO:0000256" key="6">
    <source>
        <dbReference type="PIRNR" id="PIRNR001369"/>
    </source>
</evidence>
<evidence type="ECO:0000313" key="9">
    <source>
        <dbReference type="EMBL" id="ACR79927.1"/>
    </source>
</evidence>
<keyword evidence="3" id="KW-0816">Tricarboxylic acid cycle</keyword>
<feature type="active site" evidence="7">
    <location>
        <position position="315"/>
    </location>
</feature>
<dbReference type="GO" id="GO:0005975">
    <property type="term" value="P:carbohydrate metabolic process"/>
    <property type="evidence" value="ECO:0007669"/>
    <property type="project" value="TreeGrafter"/>
</dbReference>
<evidence type="ECO:0000256" key="4">
    <source>
        <dbReference type="ARBA" id="ARBA00022679"/>
    </source>
</evidence>
<keyword evidence="10" id="KW-1185">Reference proteome</keyword>
<dbReference type="CDD" id="cd06118">
    <property type="entry name" value="citrate_synt_like_1"/>
    <property type="match status" value="1"/>
</dbReference>
<dbReference type="STRING" id="521045.Kole_1230"/>
<dbReference type="InterPro" id="IPR011278">
    <property type="entry name" value="2-MeCitrate/Citrate_synth_II"/>
</dbReference>
<organism evidence="9 10">
    <name type="scientific">Kosmotoga olearia (strain ATCC BAA-1733 / DSM 21960 / TBF 19.5.1)</name>
    <dbReference type="NCBI Taxonomy" id="521045"/>
    <lineage>
        <taxon>Bacteria</taxon>
        <taxon>Thermotogati</taxon>
        <taxon>Thermotogota</taxon>
        <taxon>Thermotogae</taxon>
        <taxon>Kosmotogales</taxon>
        <taxon>Kosmotogaceae</taxon>
        <taxon>Kosmotoga</taxon>
    </lineage>
</organism>
<dbReference type="PROSITE" id="PS00480">
    <property type="entry name" value="CITRATE_SYNTHASE"/>
    <property type="match status" value="1"/>
</dbReference>
<evidence type="ECO:0000256" key="2">
    <source>
        <dbReference type="ARBA" id="ARBA00010566"/>
    </source>
</evidence>
<dbReference type="SUPFAM" id="SSF48256">
    <property type="entry name" value="Citrate synthase"/>
    <property type="match status" value="1"/>
</dbReference>
<name>C5CJ11_KOSOT</name>
<dbReference type="eggNOG" id="COG0372">
    <property type="taxonomic scope" value="Bacteria"/>
</dbReference>
<sequence length="379" mass="42749">MTSFEGVKIFKGLENVAIAETSLSYINGEKGRLVYRGIPVEVLAEKASFEEVAFLLWFGYLPNRKELDDLIRFMADSRDIHPEIEDHIARLPNKAHPMDVLRSCVSLFGVFEDLQASHDELQRAARITAKLPTIVSYHYRLSRGMKPVPPDKTLDHASNFYYMITGEKPDEEISKLMNSILILHAEQGLNASTFTAMVIASTLSDMYSSITGAIGALKGPLHGGANEKVIDMIEEIGTPENVESYVEKALKEKRKIPGFGHRVYKTYDPRSKVLKEYARKLSLKMNDAKYFPIAEKLEKVVVEKLAHKKIFPNVDLYSGIVYKLLGFPKEIYTAIFAIARVVGWTAHVIEYTKSNKIIRPCGVYVGPMNAEYIPLEARE</sequence>
<dbReference type="Gene3D" id="1.10.580.10">
    <property type="entry name" value="Citrate Synthase, domain 1"/>
    <property type="match status" value="1"/>
</dbReference>
<evidence type="ECO:0000313" key="10">
    <source>
        <dbReference type="Proteomes" id="UP000002382"/>
    </source>
</evidence>
<dbReference type="Pfam" id="PF00285">
    <property type="entry name" value="Citrate_synt"/>
    <property type="match status" value="1"/>
</dbReference>
<dbReference type="NCBIfam" id="TIGR01800">
    <property type="entry name" value="cit_synth_II"/>
    <property type="match status" value="1"/>
</dbReference>
<evidence type="ECO:0000256" key="8">
    <source>
        <dbReference type="RuleBase" id="RU003406"/>
    </source>
</evidence>
<dbReference type="RefSeq" id="WP_015868584.1">
    <property type="nucleotide sequence ID" value="NC_012785.1"/>
</dbReference>
<dbReference type="Proteomes" id="UP000002382">
    <property type="component" value="Chromosome"/>
</dbReference>
<dbReference type="GO" id="GO:0005829">
    <property type="term" value="C:cytosol"/>
    <property type="evidence" value="ECO:0007669"/>
    <property type="project" value="TreeGrafter"/>
</dbReference>
<dbReference type="EMBL" id="CP001634">
    <property type="protein sequence ID" value="ACR79927.1"/>
    <property type="molecule type" value="Genomic_DNA"/>
</dbReference>
<keyword evidence="4 6" id="KW-0808">Transferase</keyword>
<evidence type="ECO:0000256" key="7">
    <source>
        <dbReference type="PIRSR" id="PIRSR001369-1"/>
    </source>
</evidence>
<dbReference type="AlphaFoldDB" id="C5CJ11"/>
<dbReference type="UniPathway" id="UPA00223"/>